<keyword evidence="2" id="KW-0238">DNA-binding</keyword>
<dbReference type="AlphaFoldDB" id="A0A0G0U2N8"/>
<dbReference type="GO" id="GO:0003677">
    <property type="term" value="F:DNA binding"/>
    <property type="evidence" value="ECO:0007669"/>
    <property type="project" value="UniProtKB-KW"/>
</dbReference>
<proteinExistence type="predicted"/>
<evidence type="ECO:0000256" key="1">
    <source>
        <dbReference type="ARBA" id="ARBA00023015"/>
    </source>
</evidence>
<dbReference type="EMBL" id="LCAB01000006">
    <property type="protein sequence ID" value="KKR83354.1"/>
    <property type="molecule type" value="Genomic_DNA"/>
</dbReference>
<dbReference type="InterPro" id="IPR050679">
    <property type="entry name" value="Bact_HTH_transcr_reg"/>
</dbReference>
<sequence length="147" mass="16581">MMERTDLGTTKLPLFRQYATTLMERISAGVYAEKLPPEPDLVKESQLSRGTVRAALAILEANGTITRFSGRGTFINTNRSRDLLRESIEIEELGLKVKPYPEHPFMDTLLRLTTLLKDTTIPETVKGGLVKVISAQLDLVEQLRYVY</sequence>
<evidence type="ECO:0000313" key="5">
    <source>
        <dbReference type="EMBL" id="KKR83354.1"/>
    </source>
</evidence>
<dbReference type="SUPFAM" id="SSF46785">
    <property type="entry name" value="Winged helix' DNA-binding domain"/>
    <property type="match status" value="1"/>
</dbReference>
<dbReference type="InterPro" id="IPR036390">
    <property type="entry name" value="WH_DNA-bd_sf"/>
</dbReference>
<evidence type="ECO:0000256" key="3">
    <source>
        <dbReference type="ARBA" id="ARBA00023163"/>
    </source>
</evidence>
<dbReference type="GO" id="GO:0003700">
    <property type="term" value="F:DNA-binding transcription factor activity"/>
    <property type="evidence" value="ECO:0007669"/>
    <property type="project" value="InterPro"/>
</dbReference>
<dbReference type="InterPro" id="IPR036388">
    <property type="entry name" value="WH-like_DNA-bd_sf"/>
</dbReference>
<gene>
    <name evidence="5" type="ORF">UU29_C0006G0043</name>
</gene>
<dbReference type="SMART" id="SM00345">
    <property type="entry name" value="HTH_GNTR"/>
    <property type="match status" value="1"/>
</dbReference>
<dbReference type="Pfam" id="PF00392">
    <property type="entry name" value="GntR"/>
    <property type="match status" value="1"/>
</dbReference>
<feature type="domain" description="HTH gntR-type" evidence="4">
    <location>
        <begin position="12"/>
        <end position="78"/>
    </location>
</feature>
<dbReference type="CDD" id="cd07377">
    <property type="entry name" value="WHTH_GntR"/>
    <property type="match status" value="1"/>
</dbReference>
<dbReference type="PRINTS" id="PR00035">
    <property type="entry name" value="HTHGNTR"/>
</dbReference>
<name>A0A0G0U2N8_9BACT</name>
<dbReference type="PANTHER" id="PTHR44846:SF1">
    <property type="entry name" value="MANNOSYL-D-GLYCERATE TRANSPORT_METABOLISM SYSTEM REPRESSOR MNGR-RELATED"/>
    <property type="match status" value="1"/>
</dbReference>
<accession>A0A0G0U2N8</accession>
<dbReference type="Proteomes" id="UP000034601">
    <property type="component" value="Unassembled WGS sequence"/>
</dbReference>
<comment type="caution">
    <text evidence="5">The sequence shown here is derived from an EMBL/GenBank/DDBJ whole genome shotgun (WGS) entry which is preliminary data.</text>
</comment>
<evidence type="ECO:0000259" key="4">
    <source>
        <dbReference type="PROSITE" id="PS50949"/>
    </source>
</evidence>
<evidence type="ECO:0000256" key="2">
    <source>
        <dbReference type="ARBA" id="ARBA00023125"/>
    </source>
</evidence>
<protein>
    <submittedName>
        <fullName evidence="5">GntR domain protein</fullName>
    </submittedName>
</protein>
<keyword evidence="3" id="KW-0804">Transcription</keyword>
<dbReference type="PROSITE" id="PS50949">
    <property type="entry name" value="HTH_GNTR"/>
    <property type="match status" value="1"/>
</dbReference>
<organism evidence="5 6">
    <name type="scientific">Candidatus Daviesbacteria bacterium GW2011_GWA2_40_9</name>
    <dbReference type="NCBI Taxonomy" id="1618424"/>
    <lineage>
        <taxon>Bacteria</taxon>
        <taxon>Candidatus Daviesiibacteriota</taxon>
    </lineage>
</organism>
<dbReference type="GO" id="GO:0045892">
    <property type="term" value="P:negative regulation of DNA-templated transcription"/>
    <property type="evidence" value="ECO:0007669"/>
    <property type="project" value="TreeGrafter"/>
</dbReference>
<dbReference type="InterPro" id="IPR000524">
    <property type="entry name" value="Tscrpt_reg_HTH_GntR"/>
</dbReference>
<dbReference type="Gene3D" id="1.10.10.10">
    <property type="entry name" value="Winged helix-like DNA-binding domain superfamily/Winged helix DNA-binding domain"/>
    <property type="match status" value="1"/>
</dbReference>
<reference evidence="5 6" key="1">
    <citation type="journal article" date="2015" name="Nature">
        <title>rRNA introns, odd ribosomes, and small enigmatic genomes across a large radiation of phyla.</title>
        <authorList>
            <person name="Brown C.T."/>
            <person name="Hug L.A."/>
            <person name="Thomas B.C."/>
            <person name="Sharon I."/>
            <person name="Castelle C.J."/>
            <person name="Singh A."/>
            <person name="Wilkins M.J."/>
            <person name="Williams K.H."/>
            <person name="Banfield J.F."/>
        </authorList>
    </citation>
    <scope>NUCLEOTIDE SEQUENCE [LARGE SCALE GENOMIC DNA]</scope>
</reference>
<dbReference type="PANTHER" id="PTHR44846">
    <property type="entry name" value="MANNOSYL-D-GLYCERATE TRANSPORT/METABOLISM SYSTEM REPRESSOR MNGR-RELATED"/>
    <property type="match status" value="1"/>
</dbReference>
<keyword evidence="1" id="KW-0805">Transcription regulation</keyword>
<evidence type="ECO:0000313" key="6">
    <source>
        <dbReference type="Proteomes" id="UP000034601"/>
    </source>
</evidence>